<dbReference type="NCBIfam" id="TIGR04138">
    <property type="entry name" value="Plancto_Ver_chp"/>
    <property type="match status" value="1"/>
</dbReference>
<proteinExistence type="predicted"/>
<evidence type="ECO:0000313" key="2">
    <source>
        <dbReference type="EMBL" id="TFE67205.1"/>
    </source>
</evidence>
<evidence type="ECO:0000256" key="1">
    <source>
        <dbReference type="SAM" id="MobiDB-lite"/>
    </source>
</evidence>
<feature type="compositionally biased region" description="Basic and acidic residues" evidence="1">
    <location>
        <begin position="134"/>
        <end position="144"/>
    </location>
</feature>
<feature type="compositionally biased region" description="Basic and acidic residues" evidence="1">
    <location>
        <begin position="151"/>
        <end position="163"/>
    </location>
</feature>
<name>A0A4Y8P9D0_9BACT</name>
<dbReference type="EMBL" id="LXQC01000158">
    <property type="protein sequence ID" value="TFE67205.1"/>
    <property type="molecule type" value="Genomic_DNA"/>
</dbReference>
<feature type="region of interest" description="Disordered" evidence="1">
    <location>
        <begin position="130"/>
        <end position="163"/>
    </location>
</feature>
<evidence type="ECO:0000313" key="3">
    <source>
        <dbReference type="Proteomes" id="UP000297713"/>
    </source>
</evidence>
<keyword evidence="3" id="KW-1185">Reference proteome</keyword>
<accession>A0A4Y8P9D0</accession>
<dbReference type="RefSeq" id="WP_134440601.1">
    <property type="nucleotide sequence ID" value="NZ_LXQC01000158.1"/>
</dbReference>
<gene>
    <name evidence="2" type="ORF">A7Q10_09795</name>
</gene>
<protein>
    <submittedName>
        <fullName evidence="2">Uncharacterized protein</fullName>
    </submittedName>
</protein>
<dbReference type="OrthoDB" id="9793330at2"/>
<reference evidence="2 3" key="1">
    <citation type="submission" date="2016-05" db="EMBL/GenBank/DDBJ databases">
        <title>Diversity and Homogeneity among Thermoacidophilic Verrucomicrobia Methanotrophs Linked with Geographical Origin.</title>
        <authorList>
            <person name="Erikstad H.-A."/>
            <person name="Smestad N.B."/>
            <person name="Ceballos R.M."/>
            <person name="Birkeland N.-K."/>
        </authorList>
    </citation>
    <scope>NUCLEOTIDE SEQUENCE [LARGE SCALE GENOMIC DNA]</scope>
    <source>
        <strain evidence="2 3">Phi</strain>
    </source>
</reference>
<comment type="caution">
    <text evidence="2">The sequence shown here is derived from an EMBL/GenBank/DDBJ whole genome shotgun (WGS) entry which is preliminary data.</text>
</comment>
<dbReference type="InterPro" id="IPR026406">
    <property type="entry name" value="Ver/Plancto_CHP"/>
</dbReference>
<sequence length="163" mass="18978">MRKRDFTTIVEEIVEKDSRYLKESYYFVRDGLEYTLKTMGKQKHQKIEQLSGKQILEGLRDYALKEFGPMSKLVLNEWGVKSCKDFGQMIKNMDLYGLLGKTEMGDMKDFQKGYSFTTAFVKPFLPARIKSAQKKKDSQQEKSSSKRKKKVDGSKKAHNHSKE</sequence>
<dbReference type="AlphaFoldDB" id="A0A4Y8P9D0"/>
<organism evidence="2 3">
    <name type="scientific">Methylacidiphilum caldifontis</name>
    <dbReference type="NCBI Taxonomy" id="2795386"/>
    <lineage>
        <taxon>Bacteria</taxon>
        <taxon>Pseudomonadati</taxon>
        <taxon>Verrucomicrobiota</taxon>
        <taxon>Methylacidiphilae</taxon>
        <taxon>Methylacidiphilales</taxon>
        <taxon>Methylacidiphilaceae</taxon>
        <taxon>Methylacidiphilum (ex Ratnadevi et al. 2023)</taxon>
    </lineage>
</organism>
<dbReference type="Proteomes" id="UP000297713">
    <property type="component" value="Unassembled WGS sequence"/>
</dbReference>